<proteinExistence type="predicted"/>
<keyword evidence="1" id="KW-0732">Signal</keyword>
<keyword evidence="3" id="KW-1185">Reference proteome</keyword>
<dbReference type="RefSeq" id="WP_119061594.1">
    <property type="nucleotide sequence ID" value="NZ_QXDF01000001.1"/>
</dbReference>
<dbReference type="OrthoDB" id="7928976at2"/>
<gene>
    <name evidence="2" type="ORF">BXY53_1950</name>
</gene>
<dbReference type="EMBL" id="QXDF01000001">
    <property type="protein sequence ID" value="RIA56837.1"/>
    <property type="molecule type" value="Genomic_DNA"/>
</dbReference>
<dbReference type="Proteomes" id="UP000266273">
    <property type="component" value="Unassembled WGS sequence"/>
</dbReference>
<reference evidence="2 3" key="1">
    <citation type="submission" date="2018-08" db="EMBL/GenBank/DDBJ databases">
        <title>Genomic Encyclopedia of Archaeal and Bacterial Type Strains, Phase II (KMG-II): from individual species to whole genera.</title>
        <authorList>
            <person name="Goeker M."/>
        </authorList>
    </citation>
    <scope>NUCLEOTIDE SEQUENCE [LARGE SCALE GENOMIC DNA]</scope>
    <source>
        <strain evidence="2 3">DSM 5002</strain>
    </source>
</reference>
<dbReference type="AlphaFoldDB" id="A0A397QBG7"/>
<evidence type="ECO:0000313" key="2">
    <source>
        <dbReference type="EMBL" id="RIA56837.1"/>
    </source>
</evidence>
<accession>A0A397QBG7</accession>
<evidence type="ECO:0000313" key="3">
    <source>
        <dbReference type="Proteomes" id="UP000266273"/>
    </source>
</evidence>
<evidence type="ECO:0008006" key="4">
    <source>
        <dbReference type="Google" id="ProtNLM"/>
    </source>
</evidence>
<protein>
    <recommendedName>
        <fullName evidence="4">DUF2066 domain-containing protein</fullName>
    </recommendedName>
</protein>
<sequence length="351" mass="37531">MIRFALRLSCGVFALLAAFEPAAAQSPVYTVAKVAVNTKASDAVTAKEQAIREGSQRAFRKLLSRLVAFKAHDRLPELSASAIDGMLDGFVVREERFSSTRYIATLDFTFEAGKIRDLLNRIGLPHTDQQSPPVKLLPVAQGESVGETWRAAWGALDLKHGLAPLDMPPAQAASLPAGMSMTARAVQVLQGRLGAPRLVLAFAAVDASGGRLRVALRGEDAVGRFAFAQDFRVYDGDIAEAAGRAARIARMALEARWRLTSLKTQGALDGPAPLESFALTAAFDSLPAWQDMRSKISSISGVQDVEVKSLFAGGAELVLSFPGGAERFAKAAAARGLTLDRSGGEWILRQR</sequence>
<comment type="caution">
    <text evidence="2">The sequence shown here is derived from an EMBL/GenBank/DDBJ whole genome shotgun (WGS) entry which is preliminary data.</text>
</comment>
<feature type="chain" id="PRO_5017240438" description="DUF2066 domain-containing protein" evidence="1">
    <location>
        <begin position="25"/>
        <end position="351"/>
    </location>
</feature>
<feature type="signal peptide" evidence="1">
    <location>
        <begin position="1"/>
        <end position="24"/>
    </location>
</feature>
<organism evidence="2 3">
    <name type="scientific">Dichotomicrobium thermohalophilum</name>
    <dbReference type="NCBI Taxonomy" id="933063"/>
    <lineage>
        <taxon>Bacteria</taxon>
        <taxon>Pseudomonadati</taxon>
        <taxon>Pseudomonadota</taxon>
        <taxon>Alphaproteobacteria</taxon>
        <taxon>Hyphomicrobiales</taxon>
        <taxon>Hyphomicrobiaceae</taxon>
        <taxon>Dichotomicrobium</taxon>
    </lineage>
</organism>
<name>A0A397QBG7_9HYPH</name>
<evidence type="ECO:0000256" key="1">
    <source>
        <dbReference type="SAM" id="SignalP"/>
    </source>
</evidence>